<reference evidence="5" key="1">
    <citation type="journal article" date="2019" name="Int. J. Syst. Evol. Microbiol.">
        <title>The Global Catalogue of Microorganisms (GCM) 10K type strain sequencing project: providing services to taxonomists for standard genome sequencing and annotation.</title>
        <authorList>
            <consortium name="The Broad Institute Genomics Platform"/>
            <consortium name="The Broad Institute Genome Sequencing Center for Infectious Disease"/>
            <person name="Wu L."/>
            <person name="Ma J."/>
        </authorList>
    </citation>
    <scope>NUCLEOTIDE SEQUENCE [LARGE SCALE GENOMIC DNA]</scope>
    <source>
        <strain evidence="5">CECT 8010</strain>
    </source>
</reference>
<dbReference type="PROSITE" id="PS01081">
    <property type="entry name" value="HTH_TETR_1"/>
    <property type="match status" value="1"/>
</dbReference>
<evidence type="ECO:0000256" key="1">
    <source>
        <dbReference type="ARBA" id="ARBA00023125"/>
    </source>
</evidence>
<keyword evidence="1 2" id="KW-0238">DNA-binding</keyword>
<comment type="caution">
    <text evidence="4">The sequence shown here is derived from an EMBL/GenBank/DDBJ whole genome shotgun (WGS) entry which is preliminary data.</text>
</comment>
<accession>A0ABV8PXK6</accession>
<dbReference type="InterPro" id="IPR009057">
    <property type="entry name" value="Homeodomain-like_sf"/>
</dbReference>
<dbReference type="InterPro" id="IPR023772">
    <property type="entry name" value="DNA-bd_HTH_TetR-type_CS"/>
</dbReference>
<gene>
    <name evidence="4" type="ORF">ACFOW1_12010</name>
</gene>
<protein>
    <submittedName>
        <fullName evidence="4">TetR/AcrR family transcriptional regulator</fullName>
    </submittedName>
</protein>
<dbReference type="EMBL" id="JBHSDC010000022">
    <property type="protein sequence ID" value="MFC4232623.1"/>
    <property type="molecule type" value="Genomic_DNA"/>
</dbReference>
<feature type="DNA-binding region" description="H-T-H motif" evidence="2">
    <location>
        <begin position="26"/>
        <end position="45"/>
    </location>
</feature>
<dbReference type="PROSITE" id="PS50977">
    <property type="entry name" value="HTH_TETR_2"/>
    <property type="match status" value="1"/>
</dbReference>
<dbReference type="SUPFAM" id="SSF48498">
    <property type="entry name" value="Tetracyclin repressor-like, C-terminal domain"/>
    <property type="match status" value="1"/>
</dbReference>
<dbReference type="Proteomes" id="UP001595906">
    <property type="component" value="Unassembled WGS sequence"/>
</dbReference>
<proteinExistence type="predicted"/>
<evidence type="ECO:0000313" key="4">
    <source>
        <dbReference type="EMBL" id="MFC4232623.1"/>
    </source>
</evidence>
<dbReference type="PRINTS" id="PR00455">
    <property type="entry name" value="HTHTETR"/>
</dbReference>
<dbReference type="Pfam" id="PF00440">
    <property type="entry name" value="TetR_N"/>
    <property type="match status" value="1"/>
</dbReference>
<evidence type="ECO:0000256" key="2">
    <source>
        <dbReference type="PROSITE-ProRule" id="PRU00335"/>
    </source>
</evidence>
<name>A0ABV8PXK6_9BACT</name>
<dbReference type="SUPFAM" id="SSF46689">
    <property type="entry name" value="Homeodomain-like"/>
    <property type="match status" value="1"/>
</dbReference>
<evidence type="ECO:0000313" key="5">
    <source>
        <dbReference type="Proteomes" id="UP001595906"/>
    </source>
</evidence>
<dbReference type="RefSeq" id="WP_379014548.1">
    <property type="nucleotide sequence ID" value="NZ_JBHSDC010000022.1"/>
</dbReference>
<sequence>MAVDKKQHIMSHAMQLFADKGFEATSIRDLAKVADVNVAMVNYYFGSKEKLMEAIIEEKAGYMKDRIEELNANTSISEIAKVNFLIEDYVNRIVSNPNFHKLLYKELMGINRESLNQTLTETLSRNTKNFAKIIENGVKKKVFKKVDPVLTVASIVGSITQIMMSKNMCNQLMEKPHDYEPFTDDAFKKRLIKHIQQMMQSHLLINQ</sequence>
<dbReference type="InterPro" id="IPR001647">
    <property type="entry name" value="HTH_TetR"/>
</dbReference>
<dbReference type="InterPro" id="IPR036271">
    <property type="entry name" value="Tet_transcr_reg_TetR-rel_C_sf"/>
</dbReference>
<dbReference type="PANTHER" id="PTHR43479:SF11">
    <property type="entry name" value="ACREF_ENVCD OPERON REPRESSOR-RELATED"/>
    <property type="match status" value="1"/>
</dbReference>
<organism evidence="4 5">
    <name type="scientific">Parasediminibacterium paludis</name>
    <dbReference type="NCBI Taxonomy" id="908966"/>
    <lineage>
        <taxon>Bacteria</taxon>
        <taxon>Pseudomonadati</taxon>
        <taxon>Bacteroidota</taxon>
        <taxon>Chitinophagia</taxon>
        <taxon>Chitinophagales</taxon>
        <taxon>Chitinophagaceae</taxon>
        <taxon>Parasediminibacterium</taxon>
    </lineage>
</organism>
<feature type="domain" description="HTH tetR-type" evidence="3">
    <location>
        <begin position="3"/>
        <end position="63"/>
    </location>
</feature>
<evidence type="ECO:0000259" key="3">
    <source>
        <dbReference type="PROSITE" id="PS50977"/>
    </source>
</evidence>
<dbReference type="Gene3D" id="1.10.357.10">
    <property type="entry name" value="Tetracycline Repressor, domain 2"/>
    <property type="match status" value="1"/>
</dbReference>
<keyword evidence="5" id="KW-1185">Reference proteome</keyword>
<dbReference type="PANTHER" id="PTHR43479">
    <property type="entry name" value="ACREF/ENVCD OPERON REPRESSOR-RELATED"/>
    <property type="match status" value="1"/>
</dbReference>
<dbReference type="InterPro" id="IPR050624">
    <property type="entry name" value="HTH-type_Tx_Regulator"/>
</dbReference>